<protein>
    <submittedName>
        <fullName evidence="1">Uncharacterized protein</fullName>
    </submittedName>
</protein>
<comment type="caution">
    <text evidence="1">The sequence shown here is derived from an EMBL/GenBank/DDBJ whole genome shotgun (WGS) entry which is preliminary data.</text>
</comment>
<proteinExistence type="predicted"/>
<evidence type="ECO:0000313" key="2">
    <source>
        <dbReference type="Proteomes" id="UP000226192"/>
    </source>
</evidence>
<keyword evidence="2" id="KW-1185">Reference proteome</keyword>
<dbReference type="Proteomes" id="UP000226192">
    <property type="component" value="Unassembled WGS sequence"/>
</dbReference>
<evidence type="ECO:0000313" key="1">
    <source>
        <dbReference type="EMBL" id="PHH58521.1"/>
    </source>
</evidence>
<dbReference type="EMBL" id="NJET01000428">
    <property type="protein sequence ID" value="PHH58521.1"/>
    <property type="molecule type" value="Genomic_DNA"/>
</dbReference>
<accession>A0A2C5XV72</accession>
<reference evidence="1 2" key="1">
    <citation type="submission" date="2017-06" db="EMBL/GenBank/DDBJ databases">
        <title>Ant-infecting Ophiocordyceps genomes reveal a high diversity of potential behavioral manipulation genes and a possible major role for enterotoxins.</title>
        <authorList>
            <person name="De Bekker C."/>
            <person name="Evans H.C."/>
            <person name="Brachmann A."/>
            <person name="Hughes D.P."/>
        </authorList>
    </citation>
    <scope>NUCLEOTIDE SEQUENCE [LARGE SCALE GENOMIC DNA]</scope>
    <source>
        <strain evidence="1 2">Map64</strain>
    </source>
</reference>
<dbReference type="AlphaFoldDB" id="A0A2C5XV72"/>
<sequence>MAPPRTGAAEVRYQLDLAMYRVCRLLGLHHGLSGHVGRLALFLVKLAALAQPCWPYVTRLEVALPLLLVAALDLGVSRGGRRVPLDVAGGTSAAAAAAHHDVAARAPSGMVTSLFLVALHFGVLWLARRWNVLCVVPAQHDWGEW</sequence>
<gene>
    <name evidence="1" type="ORF">CDD81_5488</name>
</gene>
<name>A0A2C5XV72_9HYPO</name>
<dbReference type="STRING" id="1399860.A0A2C5XV72"/>
<organism evidence="1 2">
    <name type="scientific">Ophiocordyceps australis</name>
    <dbReference type="NCBI Taxonomy" id="1399860"/>
    <lineage>
        <taxon>Eukaryota</taxon>
        <taxon>Fungi</taxon>
        <taxon>Dikarya</taxon>
        <taxon>Ascomycota</taxon>
        <taxon>Pezizomycotina</taxon>
        <taxon>Sordariomycetes</taxon>
        <taxon>Hypocreomycetidae</taxon>
        <taxon>Hypocreales</taxon>
        <taxon>Ophiocordycipitaceae</taxon>
        <taxon>Ophiocordyceps</taxon>
    </lineage>
</organism>